<protein>
    <recommendedName>
        <fullName evidence="5">Beta-xylanase</fullName>
        <ecNumber evidence="5">3.2.1.8</ecNumber>
    </recommendedName>
</protein>
<dbReference type="InterPro" id="IPR001000">
    <property type="entry name" value="GH10_dom"/>
</dbReference>
<evidence type="ECO:0000313" key="8">
    <source>
        <dbReference type="EMBL" id="RVU40198.1"/>
    </source>
</evidence>
<evidence type="ECO:0000256" key="2">
    <source>
        <dbReference type="ARBA" id="ARBA00023277"/>
    </source>
</evidence>
<sequence>MLCGFVLLLGSAAQATPAASLQQAYQPFFHIGTAVSLAQLQPSKNHERDLIAQHFNSLTAENLMKWENIQPTEGNFDFRAADKLVAFAEQHRMWLVGHTILWHEQTPDWVFQGPDGKPASKQLLLGRLKKHIQTLVGRYQGRVHGWDVVNEALNEDGSLRDTPWRRILGDDFIATTFALVHQVDPKAKLYYNDYNLYKPEKRAGVLRIIQQLQQQQVPIHAIGEQAHYGLDSPKLQEVEDSINAFAASGLDVMLTELEISVLPFPPGMTPGADISQHQELQQQLNPYRNGLPKAVEQAWQQRYLDLFSLLLRQQQKLQRVTFWGLDDGQSWRNNFPMRGRTDYPLLFDRKLQAKPLLSALIKLASAQAAATPKVDQPGYAPLVHETAALSQQRP</sequence>
<dbReference type="PROSITE" id="PS51760">
    <property type="entry name" value="GH10_2"/>
    <property type="match status" value="1"/>
</dbReference>
<dbReference type="AlphaFoldDB" id="A0A437R0B5"/>
<keyword evidence="3 5" id="KW-0326">Glycosidase</keyword>
<organism evidence="8 9">
    <name type="scientific">Rheinheimera riviphila</name>
    <dbReference type="NCBI Taxonomy" id="1834037"/>
    <lineage>
        <taxon>Bacteria</taxon>
        <taxon>Pseudomonadati</taxon>
        <taxon>Pseudomonadota</taxon>
        <taxon>Gammaproteobacteria</taxon>
        <taxon>Chromatiales</taxon>
        <taxon>Chromatiaceae</taxon>
        <taxon>Rheinheimera</taxon>
    </lineage>
</organism>
<dbReference type="GO" id="GO:0031176">
    <property type="term" value="F:endo-1,4-beta-xylanase activity"/>
    <property type="evidence" value="ECO:0007669"/>
    <property type="project" value="UniProtKB-EC"/>
</dbReference>
<dbReference type="Proteomes" id="UP000283077">
    <property type="component" value="Unassembled WGS sequence"/>
</dbReference>
<gene>
    <name evidence="8" type="ORF">EOE67_07865</name>
</gene>
<reference evidence="8 9" key="1">
    <citation type="submission" date="2019-01" db="EMBL/GenBank/DDBJ databases">
        <authorList>
            <person name="Chen W.-M."/>
        </authorList>
    </citation>
    <scope>NUCLEOTIDE SEQUENCE [LARGE SCALE GENOMIC DNA]</scope>
    <source>
        <strain evidence="8 9">KYPC3</strain>
    </source>
</reference>
<dbReference type="Pfam" id="PF00331">
    <property type="entry name" value="Glyco_hydro_10"/>
    <property type="match status" value="1"/>
</dbReference>
<name>A0A437R0B5_9GAMM</name>
<feature type="signal peptide" evidence="6">
    <location>
        <begin position="1"/>
        <end position="15"/>
    </location>
</feature>
<dbReference type="EC" id="3.2.1.8" evidence="5"/>
<evidence type="ECO:0000256" key="1">
    <source>
        <dbReference type="ARBA" id="ARBA00022801"/>
    </source>
</evidence>
<evidence type="ECO:0000259" key="7">
    <source>
        <dbReference type="PROSITE" id="PS51760"/>
    </source>
</evidence>
<comment type="catalytic activity">
    <reaction evidence="5">
        <text>Endohydrolysis of (1-&gt;4)-beta-D-xylosidic linkages in xylans.</text>
        <dbReference type="EC" id="3.2.1.8"/>
    </reaction>
</comment>
<evidence type="ECO:0000313" key="9">
    <source>
        <dbReference type="Proteomes" id="UP000283077"/>
    </source>
</evidence>
<dbReference type="EMBL" id="SACS01000006">
    <property type="protein sequence ID" value="RVU40198.1"/>
    <property type="molecule type" value="Genomic_DNA"/>
</dbReference>
<dbReference type="PRINTS" id="PR00134">
    <property type="entry name" value="GLHYDRLASE10"/>
</dbReference>
<dbReference type="GO" id="GO:0045493">
    <property type="term" value="P:xylan catabolic process"/>
    <property type="evidence" value="ECO:0007669"/>
    <property type="project" value="UniProtKB-KW"/>
</dbReference>
<dbReference type="OrthoDB" id="9815836at2"/>
<evidence type="ECO:0000256" key="4">
    <source>
        <dbReference type="ARBA" id="ARBA00023326"/>
    </source>
</evidence>
<evidence type="ECO:0000256" key="6">
    <source>
        <dbReference type="SAM" id="SignalP"/>
    </source>
</evidence>
<keyword evidence="1 5" id="KW-0378">Hydrolase</keyword>
<feature type="chain" id="PRO_5019014994" description="Beta-xylanase" evidence="6">
    <location>
        <begin position="16"/>
        <end position="394"/>
    </location>
</feature>
<dbReference type="PANTHER" id="PTHR31490">
    <property type="entry name" value="GLYCOSYL HYDROLASE"/>
    <property type="match status" value="1"/>
</dbReference>
<keyword evidence="2 5" id="KW-0119">Carbohydrate metabolism</keyword>
<dbReference type="SUPFAM" id="SSF51445">
    <property type="entry name" value="(Trans)glycosidases"/>
    <property type="match status" value="1"/>
</dbReference>
<dbReference type="SMART" id="SM00633">
    <property type="entry name" value="Glyco_10"/>
    <property type="match status" value="1"/>
</dbReference>
<dbReference type="InterPro" id="IPR044846">
    <property type="entry name" value="GH10"/>
</dbReference>
<dbReference type="Gene3D" id="3.20.20.80">
    <property type="entry name" value="Glycosidases"/>
    <property type="match status" value="1"/>
</dbReference>
<dbReference type="PANTHER" id="PTHR31490:SF90">
    <property type="entry name" value="ENDO-1,4-BETA-XYLANASE A"/>
    <property type="match status" value="1"/>
</dbReference>
<comment type="caution">
    <text evidence="8">The sequence shown here is derived from an EMBL/GenBank/DDBJ whole genome shotgun (WGS) entry which is preliminary data.</text>
</comment>
<keyword evidence="8" id="KW-0858">Xylan degradation</keyword>
<accession>A0A437R0B5</accession>
<evidence type="ECO:0000256" key="3">
    <source>
        <dbReference type="ARBA" id="ARBA00023295"/>
    </source>
</evidence>
<feature type="domain" description="GH10" evidence="7">
    <location>
        <begin position="15"/>
        <end position="363"/>
    </location>
</feature>
<proteinExistence type="inferred from homology"/>
<evidence type="ECO:0000256" key="5">
    <source>
        <dbReference type="RuleBase" id="RU361174"/>
    </source>
</evidence>
<keyword evidence="6" id="KW-0732">Signal</keyword>
<comment type="similarity">
    <text evidence="5">Belongs to the glycosyl hydrolase 10 (cellulase F) family.</text>
</comment>
<keyword evidence="4 5" id="KW-0624">Polysaccharide degradation</keyword>
<dbReference type="InterPro" id="IPR017853">
    <property type="entry name" value="GH"/>
</dbReference>
<keyword evidence="9" id="KW-1185">Reference proteome</keyword>